<keyword evidence="8" id="KW-1185">Reference proteome</keyword>
<dbReference type="PANTHER" id="PTHR43820:SF4">
    <property type="entry name" value="HIGH-AFFINITY BRANCHED-CHAIN AMINO ACID TRANSPORT ATP-BINDING PROTEIN LIVF"/>
    <property type="match status" value="1"/>
</dbReference>
<name>A0A1I0CVY8_9FIRM</name>
<evidence type="ECO:0000256" key="3">
    <source>
        <dbReference type="ARBA" id="ARBA00022741"/>
    </source>
</evidence>
<dbReference type="SUPFAM" id="SSF52540">
    <property type="entry name" value="P-loop containing nucleoside triphosphate hydrolases"/>
    <property type="match status" value="1"/>
</dbReference>
<evidence type="ECO:0000256" key="4">
    <source>
        <dbReference type="ARBA" id="ARBA00022840"/>
    </source>
</evidence>
<dbReference type="InterPro" id="IPR003439">
    <property type="entry name" value="ABC_transporter-like_ATP-bd"/>
</dbReference>
<dbReference type="GO" id="GO:0015807">
    <property type="term" value="P:L-amino acid transport"/>
    <property type="evidence" value="ECO:0007669"/>
    <property type="project" value="TreeGrafter"/>
</dbReference>
<dbReference type="CDD" id="cd03224">
    <property type="entry name" value="ABC_TM1139_LivF_branched"/>
    <property type="match status" value="1"/>
</dbReference>
<evidence type="ECO:0000313" key="7">
    <source>
        <dbReference type="EMBL" id="SET23998.1"/>
    </source>
</evidence>
<organism evidence="7 8">
    <name type="scientific">Enterocloster lavalensis</name>
    <dbReference type="NCBI Taxonomy" id="460384"/>
    <lineage>
        <taxon>Bacteria</taxon>
        <taxon>Bacillati</taxon>
        <taxon>Bacillota</taxon>
        <taxon>Clostridia</taxon>
        <taxon>Lachnospirales</taxon>
        <taxon>Lachnospiraceae</taxon>
        <taxon>Enterocloster</taxon>
    </lineage>
</organism>
<dbReference type="AlphaFoldDB" id="A0A1I0CVY8"/>
<dbReference type="EMBL" id="FOIM01000003">
    <property type="protein sequence ID" value="SET23998.1"/>
    <property type="molecule type" value="Genomic_DNA"/>
</dbReference>
<reference evidence="8" key="1">
    <citation type="submission" date="2016-10" db="EMBL/GenBank/DDBJ databases">
        <authorList>
            <person name="Varghese N."/>
            <person name="Submissions S."/>
        </authorList>
    </citation>
    <scope>NUCLEOTIDE SEQUENCE [LARGE SCALE GENOMIC DNA]</scope>
    <source>
        <strain evidence="8">NLAE-zl-G277</strain>
    </source>
</reference>
<dbReference type="STRING" id="460384.SAMN05216313_103202"/>
<evidence type="ECO:0000256" key="2">
    <source>
        <dbReference type="ARBA" id="ARBA00022448"/>
    </source>
</evidence>
<proteinExistence type="inferred from homology"/>
<dbReference type="InterPro" id="IPR030660">
    <property type="entry name" value="ABC_branched_ATPase_LivF/BraG"/>
</dbReference>
<dbReference type="GeneID" id="93278460"/>
<dbReference type="RefSeq" id="WP_092361127.1">
    <property type="nucleotide sequence ID" value="NZ_DAINWJ010000001.1"/>
</dbReference>
<dbReference type="PANTHER" id="PTHR43820">
    <property type="entry name" value="HIGH-AFFINITY BRANCHED-CHAIN AMINO ACID TRANSPORT ATP-BINDING PROTEIN LIVF"/>
    <property type="match status" value="1"/>
</dbReference>
<dbReference type="Gene3D" id="3.40.50.300">
    <property type="entry name" value="P-loop containing nucleotide triphosphate hydrolases"/>
    <property type="match status" value="1"/>
</dbReference>
<dbReference type="PROSITE" id="PS00211">
    <property type="entry name" value="ABC_TRANSPORTER_1"/>
    <property type="match status" value="1"/>
</dbReference>
<dbReference type="Pfam" id="PF00005">
    <property type="entry name" value="ABC_tran"/>
    <property type="match status" value="1"/>
</dbReference>
<sequence>MLKIENLSVDYGNISALRGVSLDVKENQIVSLIGANGAGKTTTLMAVSGLAAKSGGSVSFAGEDITRERASRIVQRGICHVPEGRHIFPRMTVEENLVAGSFGDRAISRVKVREKVEEMYDLFPRLKERKSQLGGTLSGGEQQMLAIARGLMFDPRLVMFDEPSMGLAPIVVEEIFGLILKIKEMGKTILLIEQNASMALQIADWGYVLETGEITLQGAGRDLLADENVKKAYLGI</sequence>
<dbReference type="InterPro" id="IPR003593">
    <property type="entry name" value="AAA+_ATPase"/>
</dbReference>
<evidence type="ECO:0000256" key="1">
    <source>
        <dbReference type="ARBA" id="ARBA00005417"/>
    </source>
</evidence>
<dbReference type="Proteomes" id="UP000198508">
    <property type="component" value="Unassembled WGS sequence"/>
</dbReference>
<feature type="domain" description="ABC transporter" evidence="6">
    <location>
        <begin position="2"/>
        <end position="236"/>
    </location>
</feature>
<keyword evidence="3" id="KW-0547">Nucleotide-binding</keyword>
<evidence type="ECO:0000256" key="5">
    <source>
        <dbReference type="ARBA" id="ARBA00022970"/>
    </source>
</evidence>
<comment type="similarity">
    <text evidence="1">Belongs to the ABC transporter superfamily.</text>
</comment>
<dbReference type="InterPro" id="IPR052156">
    <property type="entry name" value="BCAA_Transport_ATP-bd_LivF"/>
</dbReference>
<dbReference type="SMART" id="SM00382">
    <property type="entry name" value="AAA"/>
    <property type="match status" value="1"/>
</dbReference>
<dbReference type="GO" id="GO:0016887">
    <property type="term" value="F:ATP hydrolysis activity"/>
    <property type="evidence" value="ECO:0007669"/>
    <property type="project" value="InterPro"/>
</dbReference>
<dbReference type="GO" id="GO:0015658">
    <property type="term" value="F:branched-chain amino acid transmembrane transporter activity"/>
    <property type="evidence" value="ECO:0007669"/>
    <property type="project" value="InterPro"/>
</dbReference>
<dbReference type="PIRSF" id="PIRSF039137">
    <property type="entry name" value="ABC_branched_ATPase"/>
    <property type="match status" value="1"/>
</dbReference>
<evidence type="ECO:0000259" key="6">
    <source>
        <dbReference type="PROSITE" id="PS50893"/>
    </source>
</evidence>
<accession>A0A1I0CVY8</accession>
<keyword evidence="5" id="KW-0029">Amino-acid transport</keyword>
<dbReference type="PROSITE" id="PS50893">
    <property type="entry name" value="ABC_TRANSPORTER_2"/>
    <property type="match status" value="1"/>
</dbReference>
<evidence type="ECO:0000313" key="8">
    <source>
        <dbReference type="Proteomes" id="UP000198508"/>
    </source>
</evidence>
<dbReference type="GO" id="GO:0005524">
    <property type="term" value="F:ATP binding"/>
    <property type="evidence" value="ECO:0007669"/>
    <property type="project" value="UniProtKB-KW"/>
</dbReference>
<gene>
    <name evidence="7" type="ORF">SAMN05216313_103202</name>
</gene>
<dbReference type="InterPro" id="IPR017871">
    <property type="entry name" value="ABC_transporter-like_CS"/>
</dbReference>
<keyword evidence="4 7" id="KW-0067">ATP-binding</keyword>
<dbReference type="InterPro" id="IPR027417">
    <property type="entry name" value="P-loop_NTPase"/>
</dbReference>
<protein>
    <submittedName>
        <fullName evidence="7">Branched-chain amino acid transport system ATP-binding protein</fullName>
    </submittedName>
</protein>
<keyword evidence="2" id="KW-0813">Transport</keyword>